<gene>
    <name evidence="6" type="ORF">HNR70_001295</name>
</gene>
<evidence type="ECO:0000259" key="4">
    <source>
        <dbReference type="PROSITE" id="PS51077"/>
    </source>
</evidence>
<evidence type="ECO:0000313" key="7">
    <source>
        <dbReference type="Proteomes" id="UP000588158"/>
    </source>
</evidence>
<feature type="domain" description="HTH iclR-type" evidence="4">
    <location>
        <begin position="15"/>
        <end position="78"/>
    </location>
</feature>
<dbReference type="InterPro" id="IPR036390">
    <property type="entry name" value="WH_DNA-bd_sf"/>
</dbReference>
<dbReference type="InterPro" id="IPR029016">
    <property type="entry name" value="GAF-like_dom_sf"/>
</dbReference>
<dbReference type="PROSITE" id="PS51078">
    <property type="entry name" value="ICLR_ED"/>
    <property type="match status" value="1"/>
</dbReference>
<accession>A0A841ADX0</accession>
<dbReference type="SMART" id="SM00346">
    <property type="entry name" value="HTH_ICLR"/>
    <property type="match status" value="1"/>
</dbReference>
<evidence type="ECO:0000313" key="6">
    <source>
        <dbReference type="EMBL" id="MBB5831482.1"/>
    </source>
</evidence>
<comment type="caution">
    <text evidence="6">The sequence shown here is derived from an EMBL/GenBank/DDBJ whole genome shotgun (WGS) entry which is preliminary data.</text>
</comment>
<keyword evidence="7" id="KW-1185">Reference proteome</keyword>
<sequence length="265" mass="28124">MTQERTTSQEKQGAAASLLNGFAVLEALATSSRPQLGVTEISAIVDLHKSTVSRMLTGLAEAGYVERDESTGRYRLGLGMIGLAGPLLAELDIRRVAAPYLEELTDTTGETSAIAIWNGAEGVVVEQYASPHQVKHSASIGTRYHRFASSSVRVFLATLPDEEVERLLSPDGSIQFDGSLEEARAALAEVREAGVAINDGGTTVEEYGVSAPVHDYRGEIAGCLTASAPRTRVQHLGTQEKLMEAVLETAAMITARLGGREGARG</sequence>
<dbReference type="PANTHER" id="PTHR30136">
    <property type="entry name" value="HELIX-TURN-HELIX TRANSCRIPTIONAL REGULATOR, ICLR FAMILY"/>
    <property type="match status" value="1"/>
</dbReference>
<keyword evidence="1" id="KW-0805">Transcription regulation</keyword>
<evidence type="ECO:0000256" key="2">
    <source>
        <dbReference type="ARBA" id="ARBA00023125"/>
    </source>
</evidence>
<dbReference type="EMBL" id="JACHLZ010000001">
    <property type="protein sequence ID" value="MBB5831482.1"/>
    <property type="molecule type" value="Genomic_DNA"/>
</dbReference>
<dbReference type="InterPro" id="IPR014757">
    <property type="entry name" value="Tscrpt_reg_IclR_C"/>
</dbReference>
<dbReference type="Gene3D" id="3.30.450.40">
    <property type="match status" value="1"/>
</dbReference>
<dbReference type="InterPro" id="IPR005471">
    <property type="entry name" value="Tscrpt_reg_IclR_N"/>
</dbReference>
<organism evidence="6 7">
    <name type="scientific">Brachybacterium aquaticum</name>
    <dbReference type="NCBI Taxonomy" id="1432564"/>
    <lineage>
        <taxon>Bacteria</taxon>
        <taxon>Bacillati</taxon>
        <taxon>Actinomycetota</taxon>
        <taxon>Actinomycetes</taxon>
        <taxon>Micrococcales</taxon>
        <taxon>Dermabacteraceae</taxon>
        <taxon>Brachybacterium</taxon>
    </lineage>
</organism>
<dbReference type="SUPFAM" id="SSF46785">
    <property type="entry name" value="Winged helix' DNA-binding domain"/>
    <property type="match status" value="1"/>
</dbReference>
<protein>
    <submittedName>
        <fullName evidence="6">DNA-binding IclR family transcriptional regulator</fullName>
    </submittedName>
</protein>
<dbReference type="RefSeq" id="WP_184324939.1">
    <property type="nucleotide sequence ID" value="NZ_JACHLZ010000001.1"/>
</dbReference>
<dbReference type="PROSITE" id="PS51077">
    <property type="entry name" value="HTH_ICLR"/>
    <property type="match status" value="1"/>
</dbReference>
<dbReference type="AlphaFoldDB" id="A0A841ADX0"/>
<dbReference type="Pfam" id="PF09339">
    <property type="entry name" value="HTH_IclR"/>
    <property type="match status" value="1"/>
</dbReference>
<name>A0A841ADX0_9MICO</name>
<evidence type="ECO:0000259" key="5">
    <source>
        <dbReference type="PROSITE" id="PS51078"/>
    </source>
</evidence>
<dbReference type="SUPFAM" id="SSF55781">
    <property type="entry name" value="GAF domain-like"/>
    <property type="match status" value="1"/>
</dbReference>
<dbReference type="GO" id="GO:0045892">
    <property type="term" value="P:negative regulation of DNA-templated transcription"/>
    <property type="evidence" value="ECO:0007669"/>
    <property type="project" value="TreeGrafter"/>
</dbReference>
<dbReference type="InterPro" id="IPR036388">
    <property type="entry name" value="WH-like_DNA-bd_sf"/>
</dbReference>
<dbReference type="Proteomes" id="UP000588158">
    <property type="component" value="Unassembled WGS sequence"/>
</dbReference>
<dbReference type="PANTHER" id="PTHR30136:SF24">
    <property type="entry name" value="HTH-TYPE TRANSCRIPTIONAL REPRESSOR ALLR"/>
    <property type="match status" value="1"/>
</dbReference>
<keyword evidence="3" id="KW-0804">Transcription</keyword>
<dbReference type="InterPro" id="IPR050707">
    <property type="entry name" value="HTH_MetabolicPath_Reg"/>
</dbReference>
<keyword evidence="2 6" id="KW-0238">DNA-binding</keyword>
<proteinExistence type="predicted"/>
<dbReference type="Pfam" id="PF01614">
    <property type="entry name" value="IclR_C"/>
    <property type="match status" value="1"/>
</dbReference>
<dbReference type="GO" id="GO:0003700">
    <property type="term" value="F:DNA-binding transcription factor activity"/>
    <property type="evidence" value="ECO:0007669"/>
    <property type="project" value="TreeGrafter"/>
</dbReference>
<reference evidence="6 7" key="1">
    <citation type="submission" date="2020-08" db="EMBL/GenBank/DDBJ databases">
        <title>Sequencing the genomes of 1000 actinobacteria strains.</title>
        <authorList>
            <person name="Klenk H.-P."/>
        </authorList>
    </citation>
    <scope>NUCLEOTIDE SEQUENCE [LARGE SCALE GENOMIC DNA]</scope>
    <source>
        <strain evidence="6 7">DSM 28796</strain>
    </source>
</reference>
<evidence type="ECO:0000256" key="3">
    <source>
        <dbReference type="ARBA" id="ARBA00023163"/>
    </source>
</evidence>
<dbReference type="GO" id="GO:0003677">
    <property type="term" value="F:DNA binding"/>
    <property type="evidence" value="ECO:0007669"/>
    <property type="project" value="UniProtKB-KW"/>
</dbReference>
<dbReference type="Gene3D" id="1.10.10.10">
    <property type="entry name" value="Winged helix-like DNA-binding domain superfamily/Winged helix DNA-binding domain"/>
    <property type="match status" value="1"/>
</dbReference>
<feature type="domain" description="IclR-ED" evidence="5">
    <location>
        <begin position="79"/>
        <end position="259"/>
    </location>
</feature>
<evidence type="ECO:0000256" key="1">
    <source>
        <dbReference type="ARBA" id="ARBA00023015"/>
    </source>
</evidence>